<dbReference type="EMBL" id="ABWL02000042">
    <property type="protein sequence ID" value="EFE05357.1"/>
    <property type="molecule type" value="Genomic_DNA"/>
</dbReference>
<dbReference type="InterPro" id="IPR054466">
    <property type="entry name" value="OspG_kinase"/>
</dbReference>
<feature type="domain" description="Kinase OspG kinase" evidence="1">
    <location>
        <begin position="4"/>
        <end position="82"/>
    </location>
</feature>
<proteinExistence type="predicted"/>
<accession>D4BL38</accession>
<organism evidence="2 3">
    <name type="scientific">Citrobacter youngae ATCC 29220</name>
    <dbReference type="NCBI Taxonomy" id="500640"/>
    <lineage>
        <taxon>Bacteria</taxon>
        <taxon>Pseudomonadati</taxon>
        <taxon>Pseudomonadota</taxon>
        <taxon>Gammaproteobacteria</taxon>
        <taxon>Enterobacterales</taxon>
        <taxon>Enterobacteriaceae</taxon>
        <taxon>Citrobacter</taxon>
        <taxon>Citrobacter freundii complex</taxon>
    </lineage>
</organism>
<sequence length="136" mass="15895">MPNLPSSVLNSFYAYDFPDKVEAFKSFDAMLEELACINILHNDFHADNILYDKVANTFYPIDMADYTEDFNKLTADEQKEWSSCLDFRINDCRELIKNRRNEEKEARDLAIKEARELRALRRQQTEGLKLASSTQS</sequence>
<dbReference type="Proteomes" id="UP000003880">
    <property type="component" value="Unassembled WGS sequence"/>
</dbReference>
<dbReference type="Pfam" id="PF22303">
    <property type="entry name" value="OspG_kinase"/>
    <property type="match status" value="1"/>
</dbReference>
<dbReference type="HOGENOM" id="CLU_1871749_0_0_6"/>
<dbReference type="AlphaFoldDB" id="D4BL38"/>
<reference evidence="2 3" key="1">
    <citation type="submission" date="2010-02" db="EMBL/GenBank/DDBJ databases">
        <authorList>
            <person name="Weinstock G."/>
            <person name="Sodergren E."/>
            <person name="Clifton S."/>
            <person name="Fulton L."/>
            <person name="Fulton B."/>
            <person name="Courtney L."/>
            <person name="Fronick C."/>
            <person name="Harrison M."/>
            <person name="Strong C."/>
            <person name="Farmer C."/>
            <person name="Delahaunty K."/>
            <person name="Markovic C."/>
            <person name="Hall O."/>
            <person name="Minx P."/>
            <person name="Tomlinson C."/>
            <person name="Mitreva M."/>
            <person name="Nelson J."/>
            <person name="Hou S."/>
            <person name="Wollam A."/>
            <person name="Pepin K.H."/>
            <person name="Johnson M."/>
            <person name="Bhonagiri V."/>
            <person name="Zhang X."/>
            <person name="Suruliraj S."/>
            <person name="Warren W."/>
            <person name="Chinwalla A."/>
            <person name="Mardis E.R."/>
            <person name="Wilson R.K."/>
        </authorList>
    </citation>
    <scope>NUCLEOTIDE SEQUENCE [LARGE SCALE GENOMIC DNA]</scope>
    <source>
        <strain evidence="2 3">ATCC 29220</strain>
    </source>
</reference>
<gene>
    <name evidence="2" type="ORF">CIT292_11278</name>
</gene>
<protein>
    <recommendedName>
        <fullName evidence="1">Kinase OspG kinase domain-containing protein</fullName>
    </recommendedName>
</protein>
<evidence type="ECO:0000313" key="2">
    <source>
        <dbReference type="EMBL" id="EFE05357.1"/>
    </source>
</evidence>
<evidence type="ECO:0000313" key="3">
    <source>
        <dbReference type="Proteomes" id="UP000003880"/>
    </source>
</evidence>
<comment type="caution">
    <text evidence="2">The sequence shown here is derived from an EMBL/GenBank/DDBJ whole genome shotgun (WGS) entry which is preliminary data.</text>
</comment>
<evidence type="ECO:0000259" key="1">
    <source>
        <dbReference type="Pfam" id="PF22303"/>
    </source>
</evidence>
<name>D4BL38_9ENTR</name>
<dbReference type="Gene3D" id="1.10.510.10">
    <property type="entry name" value="Transferase(Phosphotransferase) domain 1"/>
    <property type="match status" value="1"/>
</dbReference>